<keyword evidence="5" id="KW-1185">Reference proteome</keyword>
<organism evidence="4 5">
    <name type="scientific">Aliidiomarina sanyensis</name>
    <dbReference type="NCBI Taxonomy" id="1249555"/>
    <lineage>
        <taxon>Bacteria</taxon>
        <taxon>Pseudomonadati</taxon>
        <taxon>Pseudomonadota</taxon>
        <taxon>Gammaproteobacteria</taxon>
        <taxon>Alteromonadales</taxon>
        <taxon>Idiomarinaceae</taxon>
        <taxon>Aliidiomarina</taxon>
    </lineage>
</organism>
<accession>A0A432WBB4</accession>
<feature type="domain" description="Phage spike trimer" evidence="3">
    <location>
        <begin position="119"/>
        <end position="164"/>
    </location>
</feature>
<evidence type="ECO:0000313" key="5">
    <source>
        <dbReference type="Proteomes" id="UP000288405"/>
    </source>
</evidence>
<dbReference type="RefSeq" id="WP_126777642.1">
    <property type="nucleotide sequence ID" value="NZ_PIPM01000016.1"/>
</dbReference>
<evidence type="ECO:0000259" key="2">
    <source>
        <dbReference type="Pfam" id="PF04717"/>
    </source>
</evidence>
<dbReference type="InterPro" id="IPR013046">
    <property type="entry name" value="GpV/Gp45"/>
</dbReference>
<dbReference type="Gene3D" id="6.20.150.10">
    <property type="match status" value="1"/>
</dbReference>
<dbReference type="NCBIfam" id="TIGR01644">
    <property type="entry name" value="phage_P2_V"/>
    <property type="match status" value="1"/>
</dbReference>
<dbReference type="InterPro" id="IPR037026">
    <property type="entry name" value="Vgr_OB-fold_dom_sf"/>
</dbReference>
<evidence type="ECO:0000259" key="3">
    <source>
        <dbReference type="Pfam" id="PF18715"/>
    </source>
</evidence>
<dbReference type="OrthoDB" id="4931325at2"/>
<proteinExistence type="predicted"/>
<dbReference type="Pfam" id="PF04717">
    <property type="entry name" value="Phage_base_V"/>
    <property type="match status" value="1"/>
</dbReference>
<dbReference type="Gene3D" id="2.40.50.230">
    <property type="entry name" value="Gp5 N-terminal domain"/>
    <property type="match status" value="1"/>
</dbReference>
<dbReference type="InterPro" id="IPR006531">
    <property type="entry name" value="Gp5/Vgr_OB"/>
</dbReference>
<evidence type="ECO:0000256" key="1">
    <source>
        <dbReference type="SAM" id="MobiDB-lite"/>
    </source>
</evidence>
<protein>
    <submittedName>
        <fullName evidence="4">Phage baseplate assembly protein V</fullName>
    </submittedName>
</protein>
<sequence length="218" mass="23137">MREKIAELNRRIDNMIRIGVVEEAKAGKVRVRTGKILTDWRPYLVQRAGASKRSWRISVGEQVVLLSLCGDLANCYVLPAINSNENPEQDDHENRDHITYPDGAVIEYDPETSFLKVTGVKNAEVQASERVKVDCPETETTGNLTVGGNAIVKGTTELQGAATMKDTATVTGALAANGGAAIKSGASVDGGLKIDGDDYSEHQHAGVTSGSSTTGPVA</sequence>
<name>A0A432WBB4_9GAMM</name>
<dbReference type="Proteomes" id="UP000288405">
    <property type="component" value="Unassembled WGS sequence"/>
</dbReference>
<gene>
    <name evidence="4" type="ORF">CWE11_10815</name>
</gene>
<dbReference type="InterPro" id="IPR040629">
    <property type="entry name" value="Phage_spike"/>
</dbReference>
<dbReference type="EMBL" id="PIPM01000016">
    <property type="protein sequence ID" value="RUO28192.1"/>
    <property type="molecule type" value="Genomic_DNA"/>
</dbReference>
<reference evidence="4 5" key="1">
    <citation type="journal article" date="2011" name="Front. Microbiol.">
        <title>Genomic signatures of strain selection and enhancement in Bacillus atrophaeus var. globigii, a historical biowarfare simulant.</title>
        <authorList>
            <person name="Gibbons H.S."/>
            <person name="Broomall S.M."/>
            <person name="McNew L.A."/>
            <person name="Daligault H."/>
            <person name="Chapman C."/>
            <person name="Bruce D."/>
            <person name="Karavis M."/>
            <person name="Krepps M."/>
            <person name="McGregor P.A."/>
            <person name="Hong C."/>
            <person name="Park K.H."/>
            <person name="Akmal A."/>
            <person name="Feldman A."/>
            <person name="Lin J.S."/>
            <person name="Chang W.E."/>
            <person name="Higgs B.W."/>
            <person name="Demirev P."/>
            <person name="Lindquist J."/>
            <person name="Liem A."/>
            <person name="Fochler E."/>
            <person name="Read T.D."/>
            <person name="Tapia R."/>
            <person name="Johnson S."/>
            <person name="Bishop-Lilly K.A."/>
            <person name="Detter C."/>
            <person name="Han C."/>
            <person name="Sozhamannan S."/>
            <person name="Rosenzweig C.N."/>
            <person name="Skowronski E.W."/>
        </authorList>
    </citation>
    <scope>NUCLEOTIDE SEQUENCE [LARGE SCALE GENOMIC DNA]</scope>
    <source>
        <strain evidence="4 5">GYP-17</strain>
    </source>
</reference>
<dbReference type="Pfam" id="PF18715">
    <property type="entry name" value="Phage_spike"/>
    <property type="match status" value="1"/>
</dbReference>
<feature type="region of interest" description="Disordered" evidence="1">
    <location>
        <begin position="194"/>
        <end position="218"/>
    </location>
</feature>
<feature type="domain" description="Gp5/Type VI secretion system Vgr protein OB-fold" evidence="2">
    <location>
        <begin position="18"/>
        <end position="80"/>
    </location>
</feature>
<dbReference type="AlphaFoldDB" id="A0A432WBB4"/>
<feature type="compositionally biased region" description="Polar residues" evidence="1">
    <location>
        <begin position="206"/>
        <end position="218"/>
    </location>
</feature>
<feature type="compositionally biased region" description="Basic and acidic residues" evidence="1">
    <location>
        <begin position="194"/>
        <end position="204"/>
    </location>
</feature>
<comment type="caution">
    <text evidence="4">The sequence shown here is derived from an EMBL/GenBank/DDBJ whole genome shotgun (WGS) entry which is preliminary data.</text>
</comment>
<evidence type="ECO:0000313" key="4">
    <source>
        <dbReference type="EMBL" id="RUO28192.1"/>
    </source>
</evidence>